<organism evidence="13 14">
    <name type="scientific">Coemansia spiralis</name>
    <dbReference type="NCBI Taxonomy" id="417178"/>
    <lineage>
        <taxon>Eukaryota</taxon>
        <taxon>Fungi</taxon>
        <taxon>Fungi incertae sedis</taxon>
        <taxon>Zoopagomycota</taxon>
        <taxon>Kickxellomycotina</taxon>
        <taxon>Kickxellomycetes</taxon>
        <taxon>Kickxellales</taxon>
        <taxon>Kickxellaceae</taxon>
        <taxon>Coemansia</taxon>
    </lineage>
</organism>
<dbReference type="EMBL" id="JANBTX010000021">
    <property type="protein sequence ID" value="KAJ2689692.1"/>
    <property type="molecule type" value="Genomic_DNA"/>
</dbReference>
<proteinExistence type="inferred from homology"/>
<keyword evidence="5" id="KW-0862">Zinc</keyword>
<dbReference type="PANTHER" id="PTHR43690">
    <property type="entry name" value="NARDILYSIN"/>
    <property type="match status" value="1"/>
</dbReference>
<dbReference type="AlphaFoldDB" id="A0A9W8GQ67"/>
<name>A0A9W8GQ67_9FUNG</name>
<dbReference type="InterPro" id="IPR011765">
    <property type="entry name" value="Pept_M16_N"/>
</dbReference>
<evidence type="ECO:0000259" key="10">
    <source>
        <dbReference type="Pfam" id="PF05193"/>
    </source>
</evidence>
<dbReference type="OrthoDB" id="952271at2759"/>
<dbReference type="Pfam" id="PF22456">
    <property type="entry name" value="PqqF-like_C_4"/>
    <property type="match status" value="1"/>
</dbReference>
<dbReference type="SUPFAM" id="SSF63411">
    <property type="entry name" value="LuxS/MPP-like metallohydrolase"/>
    <property type="match status" value="4"/>
</dbReference>
<reference evidence="13" key="1">
    <citation type="submission" date="2022-07" db="EMBL/GenBank/DDBJ databases">
        <title>Phylogenomic reconstructions and comparative analyses of Kickxellomycotina fungi.</title>
        <authorList>
            <person name="Reynolds N.K."/>
            <person name="Stajich J.E."/>
            <person name="Barry K."/>
            <person name="Grigoriev I.V."/>
            <person name="Crous P."/>
            <person name="Smith M.E."/>
        </authorList>
    </citation>
    <scope>NUCLEOTIDE SEQUENCE</scope>
    <source>
        <strain evidence="13">CBS 109367</strain>
    </source>
</reference>
<dbReference type="Pfam" id="PF05193">
    <property type="entry name" value="Peptidase_M16_C"/>
    <property type="match status" value="1"/>
</dbReference>
<keyword evidence="6 13" id="KW-0482">Metalloprotease</keyword>
<dbReference type="InterPro" id="IPR032632">
    <property type="entry name" value="Peptidase_M16_M"/>
</dbReference>
<keyword evidence="2" id="KW-0645">Protease</keyword>
<evidence type="ECO:0000259" key="9">
    <source>
        <dbReference type="Pfam" id="PF00675"/>
    </source>
</evidence>
<dbReference type="Pfam" id="PF16187">
    <property type="entry name" value="Peptidase_M16_M"/>
    <property type="match status" value="1"/>
</dbReference>
<feature type="domain" description="Coenzyme PQQ synthesis protein F-like C-terminal lobe" evidence="12">
    <location>
        <begin position="797"/>
        <end position="896"/>
    </location>
</feature>
<feature type="domain" description="Peptidase M16 N-terminal" evidence="9">
    <location>
        <begin position="58"/>
        <end position="192"/>
    </location>
</feature>
<feature type="region of interest" description="Disordered" evidence="8">
    <location>
        <begin position="1111"/>
        <end position="1139"/>
    </location>
</feature>
<dbReference type="FunFam" id="3.30.830.10:FF:000005">
    <property type="entry name" value="nardilysin isoform X1"/>
    <property type="match status" value="1"/>
</dbReference>
<gene>
    <name evidence="13" type="primary">STE23_1</name>
    <name evidence="13" type="ORF">IWW39_001284</name>
</gene>
<evidence type="ECO:0000259" key="12">
    <source>
        <dbReference type="Pfam" id="PF22456"/>
    </source>
</evidence>
<keyword evidence="4 13" id="KW-0378">Hydrolase</keyword>
<dbReference type="PROSITE" id="PS00143">
    <property type="entry name" value="INSULINASE"/>
    <property type="match status" value="1"/>
</dbReference>
<comment type="similarity">
    <text evidence="1 7">Belongs to the peptidase M16 family.</text>
</comment>
<dbReference type="InterPro" id="IPR011249">
    <property type="entry name" value="Metalloenz_LuxS/M16"/>
</dbReference>
<keyword evidence="14" id="KW-1185">Reference proteome</keyword>
<dbReference type="Proteomes" id="UP001151516">
    <property type="component" value="Unassembled WGS sequence"/>
</dbReference>
<dbReference type="GO" id="GO:0046872">
    <property type="term" value="F:metal ion binding"/>
    <property type="evidence" value="ECO:0007669"/>
    <property type="project" value="UniProtKB-KW"/>
</dbReference>
<feature type="domain" description="Peptidase M16 C-terminal" evidence="10">
    <location>
        <begin position="219"/>
        <end position="394"/>
    </location>
</feature>
<accession>A0A9W8GQ67</accession>
<evidence type="ECO:0000256" key="8">
    <source>
        <dbReference type="SAM" id="MobiDB-lite"/>
    </source>
</evidence>
<dbReference type="FunFam" id="3.30.830.10:FF:000004">
    <property type="entry name" value="Putative insulin-degrading enzyme"/>
    <property type="match status" value="1"/>
</dbReference>
<evidence type="ECO:0000313" key="13">
    <source>
        <dbReference type="EMBL" id="KAJ2689692.1"/>
    </source>
</evidence>
<evidence type="ECO:0000256" key="7">
    <source>
        <dbReference type="RuleBase" id="RU004447"/>
    </source>
</evidence>
<feature type="compositionally biased region" description="Polar residues" evidence="8">
    <location>
        <begin position="1112"/>
        <end position="1139"/>
    </location>
</feature>
<evidence type="ECO:0000259" key="11">
    <source>
        <dbReference type="Pfam" id="PF16187"/>
    </source>
</evidence>
<evidence type="ECO:0000256" key="2">
    <source>
        <dbReference type="ARBA" id="ARBA00022670"/>
    </source>
</evidence>
<dbReference type="InterPro" id="IPR007863">
    <property type="entry name" value="Peptidase_M16_C"/>
</dbReference>
<protein>
    <submittedName>
        <fullName evidence="13">Metalloprotease</fullName>
        <ecNumber evidence="13">3.4.24.56</ecNumber>
    </submittedName>
</protein>
<evidence type="ECO:0000256" key="3">
    <source>
        <dbReference type="ARBA" id="ARBA00022723"/>
    </source>
</evidence>
<evidence type="ECO:0000256" key="1">
    <source>
        <dbReference type="ARBA" id="ARBA00007261"/>
    </source>
</evidence>
<feature type="domain" description="Peptidase M16 middle/third" evidence="11">
    <location>
        <begin position="404"/>
        <end position="687"/>
    </location>
</feature>
<dbReference type="EC" id="3.4.24.56" evidence="13"/>
<keyword evidence="3" id="KW-0479">Metal-binding</keyword>
<dbReference type="Pfam" id="PF00675">
    <property type="entry name" value="Peptidase_M16"/>
    <property type="match status" value="1"/>
</dbReference>
<evidence type="ECO:0000256" key="5">
    <source>
        <dbReference type="ARBA" id="ARBA00022833"/>
    </source>
</evidence>
<dbReference type="InterPro" id="IPR001431">
    <property type="entry name" value="Pept_M16_Zn_BS"/>
</dbReference>
<dbReference type="PANTHER" id="PTHR43690:SF18">
    <property type="entry name" value="INSULIN-DEGRADING ENZYME-RELATED"/>
    <property type="match status" value="1"/>
</dbReference>
<dbReference type="GO" id="GO:0005737">
    <property type="term" value="C:cytoplasm"/>
    <property type="evidence" value="ECO:0007669"/>
    <property type="project" value="UniProtKB-ARBA"/>
</dbReference>
<evidence type="ECO:0000256" key="4">
    <source>
        <dbReference type="ARBA" id="ARBA00022801"/>
    </source>
</evidence>
<dbReference type="InterPro" id="IPR054734">
    <property type="entry name" value="PqqF-like_C_4"/>
</dbReference>
<comment type="caution">
    <text evidence="13">The sequence shown here is derived from an EMBL/GenBank/DDBJ whole genome shotgun (WGS) entry which is preliminary data.</text>
</comment>
<dbReference type="Gene3D" id="3.30.830.10">
    <property type="entry name" value="Metalloenzyme, LuxS/M16 peptidase-like"/>
    <property type="match status" value="4"/>
</dbReference>
<dbReference type="GO" id="GO:0006508">
    <property type="term" value="P:proteolysis"/>
    <property type="evidence" value="ECO:0007669"/>
    <property type="project" value="UniProtKB-KW"/>
</dbReference>
<evidence type="ECO:0000313" key="14">
    <source>
        <dbReference type="Proteomes" id="UP001151516"/>
    </source>
</evidence>
<dbReference type="InterPro" id="IPR050626">
    <property type="entry name" value="Peptidase_M16"/>
</dbReference>
<dbReference type="GO" id="GO:0004222">
    <property type="term" value="F:metalloendopeptidase activity"/>
    <property type="evidence" value="ECO:0007669"/>
    <property type="project" value="UniProtKB-EC"/>
</dbReference>
<evidence type="ECO:0000256" key="6">
    <source>
        <dbReference type="ARBA" id="ARBA00023049"/>
    </source>
</evidence>
<sequence>MDSLKNCKPADWETGFESRQSAESLMPYKEYTGLIEKSDNDQRQYRLIRLPNNLVALCVQDAEAKEAAASLSVNVGSNANPAEFQGLAHFLEHMLFLGTEKYPKEGEYDAYLASNSGRSNAYTAFMETNYYFSIFNGALENALDRFAQFFISPLFNADCVDRELNAVDSEYKGNLQADGKRFYQFRARTSNPAHPFSGFSVGNTETLKGAAEKLGLDLREELVKFYQKYYSADIMRLTVVGNHSLDVLTEWVASKFSGIASKGNTKPTFEGHPLDKAQLGKLIHFKTVCEKYLIKLQFSLPELKSIYREKPLIYLNTLLDSTEQGSIFSVLRKNGWATAINGGSSGMYFDGFGTYEIDIDATPEGLENYEAIVSIVFGYLKMLAESGPQEWLHQELSLINKAKFDFKDKEKAEDYARGLSKSGQNHYITPQHVLSHDALFYEYDADLISKCLQYLNPSNYRLFIGAKEHKSVECKLEEKYYGVLHNIAELPSHLTSNVKCSRSVSKQLHLPGHNAFLPDNLSVSKPDVLANPPAVEPVLLRKNDKIEVWFKQDDQFFTPHGHIGLTISSESIDNTALNHLLTSLLCELVSAELQEQLYSASIANSKFGIAQAIGSINIDVSGFSSGLPHLLKTVLQKLRTFVVDAQQFSIYLAKVERKIQSRRLNNPMQYLYKWLDAINMTPAFDQDMLEKALKEVTLDGLWAHFESVLGEAYVKLLVSGNYTQFSALDTGNQVLDILQHQPTPRYLISAHRSLNIEPGYFVQNVPIGDEKCLNSAVVSTFYCGSVSDTRDSVALQLLKTLVNDAFFTQLRTSEQLGYRVGARQDSTKNGKGMLIFALEGEANPVYVTLRIDQFICDYRQKLQEMTVEEFESSVQSLISLKQEKLKSIDGEFSRLWTHIISNKYMFDTLDKEVEQLKQLGKDDLLSFWDKYFNKDTAQSYTRLDMQMWSAKLWQPTPEEFEMYPSSVLSLFGCLRSGGHTALSIAEVYSFLLSAAASSSIDTVLGELSELYMSKQAPSTTADSESKKEIIFESVSKIATALQMVIDEANAVPKPATASKTNFASIDMKQSPDGVWLINDYTHFKSSQALHGLPVPTRSLVPVILEPVPAEVSEQSEVADNEAQPSTGKSTHVPTPISNAYGTLAGRIGLWRQAWKRDGQPAATSSSK</sequence>